<dbReference type="Proteomes" id="UP000824540">
    <property type="component" value="Unassembled WGS sequence"/>
</dbReference>
<keyword evidence="2" id="KW-1185">Reference proteome</keyword>
<gene>
    <name evidence="1" type="ORF">JZ751_021015</name>
</gene>
<evidence type="ECO:0000313" key="2">
    <source>
        <dbReference type="Proteomes" id="UP000824540"/>
    </source>
</evidence>
<dbReference type="InterPro" id="IPR036714">
    <property type="entry name" value="SDH_sf"/>
</dbReference>
<organism evidence="1 2">
    <name type="scientific">Albula glossodonta</name>
    <name type="common">roundjaw bonefish</name>
    <dbReference type="NCBI Taxonomy" id="121402"/>
    <lineage>
        <taxon>Eukaryota</taxon>
        <taxon>Metazoa</taxon>
        <taxon>Chordata</taxon>
        <taxon>Craniata</taxon>
        <taxon>Vertebrata</taxon>
        <taxon>Euteleostomi</taxon>
        <taxon>Actinopterygii</taxon>
        <taxon>Neopterygii</taxon>
        <taxon>Teleostei</taxon>
        <taxon>Albuliformes</taxon>
        <taxon>Albulidae</taxon>
        <taxon>Albula</taxon>
    </lineage>
</organism>
<accession>A0A8T2PLY5</accession>
<evidence type="ECO:0000313" key="1">
    <source>
        <dbReference type="EMBL" id="KAG9352601.1"/>
    </source>
</evidence>
<comment type="caution">
    <text evidence="1">The sequence shown here is derived from an EMBL/GenBank/DDBJ whole genome shotgun (WGS) entry which is preliminary data.</text>
</comment>
<sequence>MFNPSPSFPFPPTNVAFAGCHGDKRRREPSQCVVTVVILLKTLAEKTGEPLDIKRRRLLYESRKRGMLENCILLRSV</sequence>
<dbReference type="AlphaFoldDB" id="A0A8T2PLY5"/>
<reference evidence="1" key="1">
    <citation type="thesis" date="2021" institute="BYU ScholarsArchive" country="Provo, UT, USA">
        <title>Applications of and Algorithms for Genome Assembly and Genomic Analyses with an Emphasis on Marine Teleosts.</title>
        <authorList>
            <person name="Pickett B.D."/>
        </authorList>
    </citation>
    <scope>NUCLEOTIDE SEQUENCE</scope>
    <source>
        <strain evidence="1">HI-2016</strain>
    </source>
</reference>
<name>A0A8T2PLY5_9TELE</name>
<dbReference type="EMBL" id="JAFBMS010000005">
    <property type="protein sequence ID" value="KAG9352601.1"/>
    <property type="molecule type" value="Genomic_DNA"/>
</dbReference>
<dbReference type="SUPFAM" id="SSF109910">
    <property type="entry name" value="YgfY-like"/>
    <property type="match status" value="1"/>
</dbReference>
<proteinExistence type="predicted"/>
<dbReference type="OrthoDB" id="284292at2759"/>
<protein>
    <submittedName>
        <fullName evidence="1">Uncharacterized protein</fullName>
    </submittedName>
</protein>
<dbReference type="Gene3D" id="1.10.150.250">
    <property type="entry name" value="Flavinator of succinate dehydrogenase"/>
    <property type="match status" value="1"/>
</dbReference>